<evidence type="ECO:0000259" key="4">
    <source>
        <dbReference type="PROSITE" id="PS50949"/>
    </source>
</evidence>
<dbReference type="Proteomes" id="UP000033740">
    <property type="component" value="Unassembled WGS sequence"/>
</dbReference>
<evidence type="ECO:0000313" key="5">
    <source>
        <dbReference type="EMBL" id="KJL32212.1"/>
    </source>
</evidence>
<proteinExistence type="predicted"/>
<keyword evidence="2" id="KW-0238">DNA-binding</keyword>
<dbReference type="EMBL" id="JYIX01000037">
    <property type="protein sequence ID" value="KJL32212.1"/>
    <property type="molecule type" value="Genomic_DNA"/>
</dbReference>
<dbReference type="GO" id="GO:0003677">
    <property type="term" value="F:DNA binding"/>
    <property type="evidence" value="ECO:0007669"/>
    <property type="project" value="UniProtKB-KW"/>
</dbReference>
<protein>
    <submittedName>
        <fullName evidence="5">HTH-type transcriptional regulator LutR</fullName>
    </submittedName>
</protein>
<evidence type="ECO:0000256" key="2">
    <source>
        <dbReference type="ARBA" id="ARBA00023125"/>
    </source>
</evidence>
<dbReference type="PROSITE" id="PS50949">
    <property type="entry name" value="HTH_GNTR"/>
    <property type="match status" value="1"/>
</dbReference>
<gene>
    <name evidence="5" type="primary">lutR_3</name>
    <name evidence="5" type="ORF">RS86_02683</name>
</gene>
<reference evidence="5 6" key="1">
    <citation type="submission" date="2015-02" db="EMBL/GenBank/DDBJ databases">
        <title>Draft genome sequences of ten Microbacterium spp. with emphasis on heavy metal contaminated environments.</title>
        <authorList>
            <person name="Corretto E."/>
        </authorList>
    </citation>
    <scope>NUCLEOTIDE SEQUENCE [LARGE SCALE GENOMIC DNA]</scope>
    <source>
        <strain evidence="5 6">ARN176</strain>
    </source>
</reference>
<dbReference type="SUPFAM" id="SSF46785">
    <property type="entry name" value="Winged helix' DNA-binding domain"/>
    <property type="match status" value="1"/>
</dbReference>
<evidence type="ECO:0000313" key="6">
    <source>
        <dbReference type="Proteomes" id="UP000033740"/>
    </source>
</evidence>
<dbReference type="Pfam" id="PF00392">
    <property type="entry name" value="GntR"/>
    <property type="match status" value="1"/>
</dbReference>
<dbReference type="InterPro" id="IPR036390">
    <property type="entry name" value="WH_DNA-bd_sf"/>
</dbReference>
<feature type="domain" description="HTH gntR-type" evidence="4">
    <location>
        <begin position="13"/>
        <end position="80"/>
    </location>
</feature>
<dbReference type="InterPro" id="IPR036388">
    <property type="entry name" value="WH-like_DNA-bd_sf"/>
</dbReference>
<dbReference type="PANTHER" id="PTHR43537:SF44">
    <property type="entry name" value="GNTR FAMILY REGULATORY PROTEIN"/>
    <property type="match status" value="1"/>
</dbReference>
<dbReference type="InterPro" id="IPR011711">
    <property type="entry name" value="GntR_C"/>
</dbReference>
<dbReference type="GO" id="GO:0003700">
    <property type="term" value="F:DNA-binding transcription factor activity"/>
    <property type="evidence" value="ECO:0007669"/>
    <property type="project" value="InterPro"/>
</dbReference>
<sequence>MGFMAEGTREAASAQHRRLLDAIGMRIVEGELAPGARLLTADVAAEYGASRSAMREVVRVLETMGMVEVRRRAGVEVLPAERWSPYAPEVIRWRLDGSDRLGALHELSQLRSAIEPLAARLAAAHASPEQRATLVRAVLGMVEHGDRADEPVYLQHDIDFHAAVLRGSGNPYLAGLTDVVAELLHGRTAHALMPHRADATALRLHQDVAAAITSRDPEAAATAMAAIVTEADDAVESMAKPEA</sequence>
<keyword evidence="1" id="KW-0805">Transcription regulation</keyword>
<dbReference type="Gene3D" id="1.10.10.10">
    <property type="entry name" value="Winged helix-like DNA-binding domain superfamily/Winged helix DNA-binding domain"/>
    <property type="match status" value="1"/>
</dbReference>
<dbReference type="SUPFAM" id="SSF48008">
    <property type="entry name" value="GntR ligand-binding domain-like"/>
    <property type="match status" value="1"/>
</dbReference>
<dbReference type="SMART" id="SM00345">
    <property type="entry name" value="HTH_GNTR"/>
    <property type="match status" value="1"/>
</dbReference>
<dbReference type="InterPro" id="IPR000524">
    <property type="entry name" value="Tscrpt_reg_HTH_GntR"/>
</dbReference>
<dbReference type="STRING" id="582680.RS86_02683"/>
<evidence type="ECO:0000256" key="1">
    <source>
        <dbReference type="ARBA" id="ARBA00023015"/>
    </source>
</evidence>
<accession>A0A0F0LG78</accession>
<dbReference type="Gene3D" id="1.20.120.530">
    <property type="entry name" value="GntR ligand-binding domain-like"/>
    <property type="match status" value="1"/>
</dbReference>
<keyword evidence="3" id="KW-0804">Transcription</keyword>
<dbReference type="Pfam" id="PF07729">
    <property type="entry name" value="FCD"/>
    <property type="match status" value="1"/>
</dbReference>
<dbReference type="InterPro" id="IPR008920">
    <property type="entry name" value="TF_FadR/GntR_C"/>
</dbReference>
<name>A0A0F0LG78_9MICO</name>
<comment type="caution">
    <text evidence="5">The sequence shown here is derived from an EMBL/GenBank/DDBJ whole genome shotgun (WGS) entry which is preliminary data.</text>
</comment>
<keyword evidence="6" id="KW-1185">Reference proteome</keyword>
<dbReference type="PATRIC" id="fig|582680.6.peg.2753"/>
<dbReference type="AlphaFoldDB" id="A0A0F0LG78"/>
<dbReference type="PANTHER" id="PTHR43537">
    <property type="entry name" value="TRANSCRIPTIONAL REGULATOR, GNTR FAMILY"/>
    <property type="match status" value="1"/>
</dbReference>
<organism evidence="5 6">
    <name type="scientific">Microbacterium azadirachtae</name>
    <dbReference type="NCBI Taxonomy" id="582680"/>
    <lineage>
        <taxon>Bacteria</taxon>
        <taxon>Bacillati</taxon>
        <taxon>Actinomycetota</taxon>
        <taxon>Actinomycetes</taxon>
        <taxon>Micrococcales</taxon>
        <taxon>Microbacteriaceae</taxon>
        <taxon>Microbacterium</taxon>
    </lineage>
</organism>
<dbReference type="SMART" id="SM00895">
    <property type="entry name" value="FCD"/>
    <property type="match status" value="1"/>
</dbReference>
<evidence type="ECO:0000256" key="3">
    <source>
        <dbReference type="ARBA" id="ARBA00023163"/>
    </source>
</evidence>